<dbReference type="EMBL" id="LT907975">
    <property type="protein sequence ID" value="SOB60070.1"/>
    <property type="molecule type" value="Genomic_DNA"/>
</dbReference>
<evidence type="ECO:0000313" key="2">
    <source>
        <dbReference type="EMBL" id="SOB60070.1"/>
    </source>
</evidence>
<dbReference type="KEGG" id="pprf:DPRO_3158"/>
<dbReference type="Pfam" id="PF16587">
    <property type="entry name" value="DUF5061"/>
    <property type="match status" value="1"/>
</dbReference>
<feature type="signal peptide" evidence="1">
    <location>
        <begin position="1"/>
        <end position="15"/>
    </location>
</feature>
<evidence type="ECO:0000256" key="1">
    <source>
        <dbReference type="SAM" id="SignalP"/>
    </source>
</evidence>
<gene>
    <name evidence="2" type="ORF">DPRO_3158</name>
</gene>
<proteinExistence type="predicted"/>
<name>A0A2C8FBB3_9BACT</name>
<evidence type="ECO:0008006" key="4">
    <source>
        <dbReference type="Google" id="ProtNLM"/>
    </source>
</evidence>
<dbReference type="Proteomes" id="UP000219215">
    <property type="component" value="Chromosome DPRO"/>
</dbReference>
<keyword evidence="1" id="KW-0732">Signal</keyword>
<dbReference type="PROSITE" id="PS51257">
    <property type="entry name" value="PROKAR_LIPOPROTEIN"/>
    <property type="match status" value="1"/>
</dbReference>
<reference evidence="3" key="1">
    <citation type="submission" date="2017-09" db="EMBL/GenBank/DDBJ databases">
        <authorList>
            <person name="Regsiter A."/>
            <person name="William W."/>
        </authorList>
    </citation>
    <scope>NUCLEOTIDE SEQUENCE [LARGE SCALE GENOMIC DNA]</scope>
    <source>
        <strain evidence="3">500-1</strain>
    </source>
</reference>
<sequence length="114" mass="12580">MMRYLLFVMMLFVLAGCSAVSKEAVVPTEVPEQPSMTPLESFVGTSSVGARTAIMNTKYGNIRVSIKKEYQAASGKRCRLADIILQNECDFELVFCLEKIGVWGEVPSLSSNCF</sequence>
<evidence type="ECO:0000313" key="3">
    <source>
        <dbReference type="Proteomes" id="UP000219215"/>
    </source>
</evidence>
<keyword evidence="3" id="KW-1185">Reference proteome</keyword>
<dbReference type="RefSeq" id="WP_097012847.1">
    <property type="nucleotide sequence ID" value="NZ_LT907975.1"/>
</dbReference>
<feature type="chain" id="PRO_5012722450" description="Lipoprotein" evidence="1">
    <location>
        <begin position="16"/>
        <end position="114"/>
    </location>
</feature>
<dbReference type="AlphaFoldDB" id="A0A2C8FBB3"/>
<dbReference type="InterPro" id="IPR032258">
    <property type="entry name" value="DUF5061"/>
</dbReference>
<accession>A0A2C8FBB3</accession>
<organism evidence="2 3">
    <name type="scientific">Pseudodesulfovibrio profundus</name>
    <dbReference type="NCBI Taxonomy" id="57320"/>
    <lineage>
        <taxon>Bacteria</taxon>
        <taxon>Pseudomonadati</taxon>
        <taxon>Thermodesulfobacteriota</taxon>
        <taxon>Desulfovibrionia</taxon>
        <taxon>Desulfovibrionales</taxon>
        <taxon>Desulfovibrionaceae</taxon>
    </lineage>
</organism>
<dbReference type="OrthoDB" id="5468221at2"/>
<protein>
    <recommendedName>
        <fullName evidence="4">Lipoprotein</fullName>
    </recommendedName>
</protein>